<evidence type="ECO:0000256" key="9">
    <source>
        <dbReference type="ARBA" id="ARBA00023268"/>
    </source>
</evidence>
<gene>
    <name evidence="15" type="ORF">CCAN12_800060</name>
</gene>
<dbReference type="InterPro" id="IPR023346">
    <property type="entry name" value="Lysozyme-like_dom_sf"/>
</dbReference>
<dbReference type="Gene3D" id="3.40.710.10">
    <property type="entry name" value="DD-peptidase/beta-lactamase superfamily"/>
    <property type="match status" value="1"/>
</dbReference>
<dbReference type="GeneID" id="69580310"/>
<keyword evidence="4" id="KW-0121">Carboxypeptidase</keyword>
<reference evidence="15 16" key="1">
    <citation type="submission" date="2015-01" db="EMBL/GenBank/DDBJ databases">
        <authorList>
            <person name="Xiang T."/>
            <person name="Song Y."/>
            <person name="Huang L."/>
            <person name="Wang B."/>
            <person name="Wu P."/>
        </authorList>
    </citation>
    <scope>NUCLEOTIDE SEQUENCE [LARGE SCALE GENOMIC DNA]</scope>
    <source>
        <strain evidence="15 16">Cc12</strain>
    </source>
</reference>
<evidence type="ECO:0000256" key="3">
    <source>
        <dbReference type="ARBA" id="ARBA00007739"/>
    </source>
</evidence>
<keyword evidence="6 15" id="KW-0328">Glycosyltransferase</keyword>
<evidence type="ECO:0000259" key="13">
    <source>
        <dbReference type="Pfam" id="PF00912"/>
    </source>
</evidence>
<dbReference type="Gene3D" id="1.10.3810.10">
    <property type="entry name" value="Biosynthetic peptidoglycan transglycosylase-like"/>
    <property type="match status" value="1"/>
</dbReference>
<dbReference type="PANTHER" id="PTHR32282">
    <property type="entry name" value="BINDING PROTEIN TRANSPEPTIDASE, PUTATIVE-RELATED"/>
    <property type="match status" value="1"/>
</dbReference>
<dbReference type="EC" id="2.4.99.28" evidence="10"/>
<feature type="domain" description="Penicillin-binding protein transpeptidase" evidence="12">
    <location>
        <begin position="305"/>
        <end position="564"/>
    </location>
</feature>
<evidence type="ECO:0000313" key="16">
    <source>
        <dbReference type="Proteomes" id="UP000044026"/>
    </source>
</evidence>
<dbReference type="Pfam" id="PF00912">
    <property type="entry name" value="Transgly"/>
    <property type="match status" value="1"/>
</dbReference>
<dbReference type="GO" id="GO:0008658">
    <property type="term" value="F:penicillin binding"/>
    <property type="evidence" value="ECO:0007669"/>
    <property type="project" value="InterPro"/>
</dbReference>
<dbReference type="GO" id="GO:0006508">
    <property type="term" value="P:proteolysis"/>
    <property type="evidence" value="ECO:0007669"/>
    <property type="project" value="UniProtKB-KW"/>
</dbReference>
<dbReference type="InterPro" id="IPR011815">
    <property type="entry name" value="PBP_1c"/>
</dbReference>
<dbReference type="InterPro" id="IPR001460">
    <property type="entry name" value="PCN-bd_Tpept"/>
</dbReference>
<dbReference type="Proteomes" id="UP000044026">
    <property type="component" value="Unassembled WGS sequence"/>
</dbReference>
<evidence type="ECO:0000259" key="14">
    <source>
        <dbReference type="Pfam" id="PF06832"/>
    </source>
</evidence>
<comment type="similarity">
    <text evidence="3">In the N-terminal section; belongs to the glycosyltransferase 51 family.</text>
</comment>
<comment type="similarity">
    <text evidence="2">In the C-terminal section; belongs to the transpeptidase family.</text>
</comment>
<dbReference type="PANTHER" id="PTHR32282:SF15">
    <property type="entry name" value="PENICILLIN-BINDING PROTEIN 1C"/>
    <property type="match status" value="1"/>
</dbReference>
<dbReference type="InterPro" id="IPR036950">
    <property type="entry name" value="PBP_transglycosylase"/>
</dbReference>
<dbReference type="SUPFAM" id="SSF56601">
    <property type="entry name" value="beta-lactamase/transpeptidase-like"/>
    <property type="match status" value="1"/>
</dbReference>
<dbReference type="InterPro" id="IPR050396">
    <property type="entry name" value="Glycosyltr_51/Transpeptidase"/>
</dbReference>
<evidence type="ECO:0000256" key="1">
    <source>
        <dbReference type="ARBA" id="ARBA00004752"/>
    </source>
</evidence>
<evidence type="ECO:0000256" key="2">
    <source>
        <dbReference type="ARBA" id="ARBA00007090"/>
    </source>
</evidence>
<dbReference type="EMBL" id="CDOE01000079">
    <property type="protein sequence ID" value="CEN41098.1"/>
    <property type="molecule type" value="Genomic_DNA"/>
</dbReference>
<proteinExistence type="inferred from homology"/>
<dbReference type="AlphaFoldDB" id="A0A0B7HUB6"/>
<evidence type="ECO:0000259" key="12">
    <source>
        <dbReference type="Pfam" id="PF00905"/>
    </source>
</evidence>
<evidence type="ECO:0000256" key="10">
    <source>
        <dbReference type="ARBA" id="ARBA00044770"/>
    </source>
</evidence>
<dbReference type="InterPro" id="IPR009647">
    <property type="entry name" value="PBP_C"/>
</dbReference>
<dbReference type="GO" id="GO:0008955">
    <property type="term" value="F:peptidoglycan glycosyltransferase activity"/>
    <property type="evidence" value="ECO:0007669"/>
    <property type="project" value="UniProtKB-EC"/>
</dbReference>
<dbReference type="RefSeq" id="WP_082025351.1">
    <property type="nucleotide sequence ID" value="NZ_CP022382.1"/>
</dbReference>
<evidence type="ECO:0000256" key="6">
    <source>
        <dbReference type="ARBA" id="ARBA00022676"/>
    </source>
</evidence>
<dbReference type="NCBIfam" id="TIGR02073">
    <property type="entry name" value="PBP_1c"/>
    <property type="match status" value="1"/>
</dbReference>
<accession>A0A0B7HUB6</accession>
<dbReference type="GO" id="GO:0030288">
    <property type="term" value="C:outer membrane-bounded periplasmic space"/>
    <property type="evidence" value="ECO:0007669"/>
    <property type="project" value="TreeGrafter"/>
</dbReference>
<dbReference type="InterPro" id="IPR012338">
    <property type="entry name" value="Beta-lactam/transpept-like"/>
</dbReference>
<dbReference type="GO" id="GO:0004180">
    <property type="term" value="F:carboxypeptidase activity"/>
    <property type="evidence" value="ECO:0007669"/>
    <property type="project" value="UniProtKB-KW"/>
</dbReference>
<feature type="domain" description="Glycosyl transferase family 51" evidence="13">
    <location>
        <begin position="63"/>
        <end position="228"/>
    </location>
</feature>
<dbReference type="InterPro" id="IPR001264">
    <property type="entry name" value="Glyco_trans_51"/>
</dbReference>
<evidence type="ECO:0000256" key="8">
    <source>
        <dbReference type="ARBA" id="ARBA00022801"/>
    </source>
</evidence>
<keyword evidence="9" id="KW-0511">Multifunctional enzyme</keyword>
<dbReference type="Pfam" id="PF06832">
    <property type="entry name" value="BiPBP_C"/>
    <property type="match status" value="1"/>
</dbReference>
<organism evidence="15 16">
    <name type="scientific">Capnocytophaga canimorsus</name>
    <dbReference type="NCBI Taxonomy" id="28188"/>
    <lineage>
        <taxon>Bacteria</taxon>
        <taxon>Pseudomonadati</taxon>
        <taxon>Bacteroidota</taxon>
        <taxon>Flavobacteriia</taxon>
        <taxon>Flavobacteriales</taxon>
        <taxon>Flavobacteriaceae</taxon>
        <taxon>Capnocytophaga</taxon>
    </lineage>
</organism>
<feature type="domain" description="Penicillin-binding C-terminal" evidence="14">
    <location>
        <begin position="699"/>
        <end position="778"/>
    </location>
</feature>
<comment type="pathway">
    <text evidence="1">Cell wall biogenesis; peptidoglycan biosynthesis.</text>
</comment>
<keyword evidence="7 15" id="KW-0808">Transferase</keyword>
<name>A0A0B7HUB6_9FLAO</name>
<dbReference type="SUPFAM" id="SSF53955">
    <property type="entry name" value="Lysozyme-like"/>
    <property type="match status" value="1"/>
</dbReference>
<sequence length="784" mass="88695">MKFTFANKLFSKVKKHPLKLLLAFVLLVGYYFCLPQKLFPDAYATVLESSEGYLLGAKIAPDQQWRFPEADSVPYRFATCIKHFEDEYFDYHWGINPISISKAFWQNIKQGRVVRGGSTLTQQIIRLSREQQQRTYFEKLIELILATRLEFRFSKEKILALYASHAPFGGNVVGLDMASWRYFGVTPDQLSWGEAATLAVLPNAPSLIFPGKNQEKLLKKRNSLLSKLYEKGIIDSEAYQLSLSEPLPQKPHELPQIAPHLLELISKKNQGKRIKSSVKIGVQEKVNQIVKGIYAHYSQSEVYNMAVLVADVKTRQILAYVGNSPTDPSHQKDVDIIVAQRSTGSVLKPFLYAAMLNEGDLLPQQLVADIPTQISGYTPQNFNNTYEGAVPADMALAKSLNIPFVLLLKQYSTYRFYDILKQLQLLGIKKHPDHYGLSIILGGAESSLWEMTRSYTNLASELNFFNQKQLYRTQEFQDFTYEASPKIDFGKSVSEKPLLGAGSIWAMFNAMKEVNRPTTDAAWRYYESSRKIAWKTGTSFGNKDAWAIGVTPEYVVGVWIGNATGEGRPSLTGASYASPVMFSVFNTLPPTSWFAKPLDDLTLVSVCETSGHLAKENCPKKQILAPITVKEGTPCPYHRWVHLSKDKNFQVNASCEPLSHIVTTSWFVLPPVMEWFYKNHHIGYKTLPPFRSDCQSQNGFSGLDFIYPKHQSVIYTTKNFGGELQPFIAKAANTEGEVFWYLNDTFLGSTFHFHEMNINASKGKHILRIINPQGDERAILIEVR</sequence>
<evidence type="ECO:0000256" key="4">
    <source>
        <dbReference type="ARBA" id="ARBA00022645"/>
    </source>
</evidence>
<evidence type="ECO:0000256" key="7">
    <source>
        <dbReference type="ARBA" id="ARBA00022679"/>
    </source>
</evidence>
<dbReference type="Pfam" id="PF00905">
    <property type="entry name" value="Transpeptidase"/>
    <property type="match status" value="1"/>
</dbReference>
<comment type="catalytic activity">
    <reaction evidence="11">
        <text>[GlcNAc-(1-&gt;4)-Mur2Ac(oyl-L-Ala-gamma-D-Glu-L-Lys-D-Ala-D-Ala)](n)-di-trans,octa-cis-undecaprenyl diphosphate + beta-D-GlcNAc-(1-&gt;4)-Mur2Ac(oyl-L-Ala-gamma-D-Glu-L-Lys-D-Ala-D-Ala)-di-trans,octa-cis-undecaprenyl diphosphate = [GlcNAc-(1-&gt;4)-Mur2Ac(oyl-L-Ala-gamma-D-Glu-L-Lys-D-Ala-D-Ala)](n+1)-di-trans,octa-cis-undecaprenyl diphosphate + di-trans,octa-cis-undecaprenyl diphosphate + H(+)</text>
        <dbReference type="Rhea" id="RHEA:23708"/>
        <dbReference type="Rhea" id="RHEA-COMP:9602"/>
        <dbReference type="Rhea" id="RHEA-COMP:9603"/>
        <dbReference type="ChEBI" id="CHEBI:15378"/>
        <dbReference type="ChEBI" id="CHEBI:58405"/>
        <dbReference type="ChEBI" id="CHEBI:60033"/>
        <dbReference type="ChEBI" id="CHEBI:78435"/>
        <dbReference type="EC" id="2.4.99.28"/>
    </reaction>
</comment>
<dbReference type="GO" id="GO:0009252">
    <property type="term" value="P:peptidoglycan biosynthetic process"/>
    <property type="evidence" value="ECO:0007669"/>
    <property type="project" value="InterPro"/>
</dbReference>
<keyword evidence="8" id="KW-0378">Hydrolase</keyword>
<keyword evidence="5" id="KW-0645">Protease</keyword>
<protein>
    <recommendedName>
        <fullName evidence="10">peptidoglycan glycosyltransferase</fullName>
        <ecNumber evidence="10">2.4.99.28</ecNumber>
    </recommendedName>
</protein>
<evidence type="ECO:0000256" key="5">
    <source>
        <dbReference type="ARBA" id="ARBA00022670"/>
    </source>
</evidence>
<evidence type="ECO:0000313" key="15">
    <source>
        <dbReference type="EMBL" id="CEN41098.1"/>
    </source>
</evidence>
<evidence type="ECO:0000256" key="11">
    <source>
        <dbReference type="ARBA" id="ARBA00049902"/>
    </source>
</evidence>